<dbReference type="EMBL" id="JAIFTL010000021">
    <property type="protein sequence ID" value="KAG9326365.1"/>
    <property type="molecule type" value="Genomic_DNA"/>
</dbReference>
<dbReference type="InterPro" id="IPR028005">
    <property type="entry name" value="AcTrfase_ESCO_Znf_dom"/>
</dbReference>
<evidence type="ECO:0000256" key="1">
    <source>
        <dbReference type="ARBA" id="ARBA00004123"/>
    </source>
</evidence>
<sequence>MNSPATSRSSNTSDVSCPSGPETPQREYKFHKAVKNTYGRATRSPLESPSSPDVWSSPKTVAGASSSPLERGRSRLSGSFSGLAASDPWDTPTRGTRTLTEKLERAKLEFDSDDDELFDKSPLEQPDRDDDLHNVFKVKDTKKDADRSGNLAEDEAPKTSRTPTKRKQHFVEVQIPLRNSPRRRKILAHEEEEDRDVSGLQNKAAWMSPRSSPSPPASPSQRSRRVALQIPTPASSATSTDSNKLKTADPKQPSLQASISSFFTRKAGSGTGILKTRGLSNSDQSTETETGSPTNNRRPSKQPSSLPMEPAMKLEQLFLSFSNDRAKTLSSPSKASPTSIRTPKSSLRRLDDKSKRYHCPQCRMPFVRGQQEDEQIHDRYHRAVLGGIDYPGYKNEVVVAHFNDPDFGHGYRHNNNNNNNNNSSSSTTGKGNHNLTGDSSLDDVLSGSRVVMVSMSDSGSSSEKKKVKEVLEMMNKELGSVDFDPGQLESCKVFLYISGKKKVVGCVIAERIKEGYEILSLSAGGSILEYDPVSSTDGAIGKATTGLSTLATPATSATSTTTTGASELTVSGSQGQEKEGDDDDDERSAIFCSTVPQPAICGINRIWVSRHYRRQRIASRMLDAVRNRFIYACKLDKKDLAFSQPTGDGKALAKQYLGTEKFLVYVE</sequence>
<dbReference type="GO" id="GO:0005634">
    <property type="term" value="C:nucleus"/>
    <property type="evidence" value="ECO:0007669"/>
    <property type="project" value="UniProtKB-SubCell"/>
</dbReference>
<keyword evidence="8" id="KW-0131">Cell cycle</keyword>
<feature type="compositionally biased region" description="Low complexity" evidence="10">
    <location>
        <begin position="414"/>
        <end position="426"/>
    </location>
</feature>
<feature type="compositionally biased region" description="Basic and acidic residues" evidence="10">
    <location>
        <begin position="99"/>
        <end position="110"/>
    </location>
</feature>
<dbReference type="GO" id="GO:0008270">
    <property type="term" value="F:zinc ion binding"/>
    <property type="evidence" value="ECO:0007669"/>
    <property type="project" value="UniProtKB-KW"/>
</dbReference>
<keyword evidence="4" id="KW-0479">Metal-binding</keyword>
<keyword evidence="7" id="KW-0539">Nucleus</keyword>
<feature type="region of interest" description="Disordered" evidence="10">
    <location>
        <begin position="409"/>
        <end position="442"/>
    </location>
</feature>
<name>A0A9P8D203_MORAP</name>
<organism evidence="13 14">
    <name type="scientific">Mortierella alpina</name>
    <name type="common">Oleaginous fungus</name>
    <name type="synonym">Mortierella renispora</name>
    <dbReference type="NCBI Taxonomy" id="64518"/>
    <lineage>
        <taxon>Eukaryota</taxon>
        <taxon>Fungi</taxon>
        <taxon>Fungi incertae sedis</taxon>
        <taxon>Mucoromycota</taxon>
        <taxon>Mortierellomycotina</taxon>
        <taxon>Mortierellomycetes</taxon>
        <taxon>Mortierellales</taxon>
        <taxon>Mortierellaceae</taxon>
        <taxon>Mortierella</taxon>
    </lineage>
</organism>
<dbReference type="PANTHER" id="PTHR45884">
    <property type="entry name" value="N-ACETYLTRANSFERASE ECO"/>
    <property type="match status" value="1"/>
</dbReference>
<feature type="region of interest" description="Disordered" evidence="10">
    <location>
        <begin position="325"/>
        <end position="352"/>
    </location>
</feature>
<comment type="caution">
    <text evidence="13">The sequence shown here is derived from an EMBL/GenBank/DDBJ whole genome shotgun (WGS) entry which is preliminary data.</text>
</comment>
<evidence type="ECO:0000256" key="10">
    <source>
        <dbReference type="SAM" id="MobiDB-lite"/>
    </source>
</evidence>
<feature type="domain" description="N-acetyltransferase ESCO acetyl-transferase" evidence="12">
    <location>
        <begin position="597"/>
        <end position="665"/>
    </location>
</feature>
<keyword evidence="5" id="KW-0863">Zinc-finger</keyword>
<evidence type="ECO:0008006" key="15">
    <source>
        <dbReference type="Google" id="ProtNLM"/>
    </source>
</evidence>
<dbReference type="Proteomes" id="UP000717515">
    <property type="component" value="Unassembled WGS sequence"/>
</dbReference>
<dbReference type="InterPro" id="IPR028009">
    <property type="entry name" value="ESCO_Acetyltransf_dom"/>
</dbReference>
<evidence type="ECO:0000256" key="8">
    <source>
        <dbReference type="ARBA" id="ARBA00023306"/>
    </source>
</evidence>
<proteinExistence type="inferred from homology"/>
<dbReference type="Pfam" id="PF13880">
    <property type="entry name" value="Acetyltransf_13"/>
    <property type="match status" value="1"/>
</dbReference>
<accession>A0A9P8D203</accession>
<feature type="region of interest" description="Disordered" evidence="10">
    <location>
        <begin position="1"/>
        <end position="307"/>
    </location>
</feature>
<evidence type="ECO:0000256" key="3">
    <source>
        <dbReference type="ARBA" id="ARBA00022679"/>
    </source>
</evidence>
<feature type="compositionally biased region" description="Polar residues" evidence="10">
    <location>
        <begin position="1"/>
        <end position="16"/>
    </location>
</feature>
<dbReference type="GO" id="GO:0061733">
    <property type="term" value="F:protein-lysine-acetyltransferase activity"/>
    <property type="evidence" value="ECO:0007669"/>
    <property type="project" value="TreeGrafter"/>
</dbReference>
<dbReference type="AlphaFoldDB" id="A0A9P8D203"/>
<comment type="similarity">
    <text evidence="2">Belongs to the acetyltransferase family. ECO subfamily.</text>
</comment>
<dbReference type="Pfam" id="PF13878">
    <property type="entry name" value="zf-C2H2_3"/>
    <property type="match status" value="1"/>
</dbReference>
<protein>
    <recommendedName>
        <fullName evidence="15">Sister chromatid cohesion acetyltransferase Eco1</fullName>
    </recommendedName>
</protein>
<evidence type="ECO:0000259" key="12">
    <source>
        <dbReference type="Pfam" id="PF13880"/>
    </source>
</evidence>
<feature type="compositionally biased region" description="Polar residues" evidence="10">
    <location>
        <begin position="45"/>
        <end position="59"/>
    </location>
</feature>
<dbReference type="GO" id="GO:0000785">
    <property type="term" value="C:chromatin"/>
    <property type="evidence" value="ECO:0007669"/>
    <property type="project" value="TreeGrafter"/>
</dbReference>
<feature type="compositionally biased region" description="Polar residues" evidence="10">
    <location>
        <begin position="278"/>
        <end position="305"/>
    </location>
</feature>
<evidence type="ECO:0000256" key="7">
    <source>
        <dbReference type="ARBA" id="ARBA00023242"/>
    </source>
</evidence>
<feature type="compositionally biased region" description="Low complexity" evidence="10">
    <location>
        <begin position="551"/>
        <end position="571"/>
    </location>
</feature>
<dbReference type="PANTHER" id="PTHR45884:SF2">
    <property type="entry name" value="N-ACETYLTRANSFERASE ECO"/>
    <property type="match status" value="1"/>
</dbReference>
<feature type="compositionally biased region" description="Low complexity" evidence="10">
    <location>
        <begin position="231"/>
        <end position="240"/>
    </location>
</feature>
<comment type="subcellular location">
    <subcellularLocation>
        <location evidence="1">Nucleus</location>
    </subcellularLocation>
</comment>
<feature type="domain" description="N-acetyltransferase ESCO zinc-finger" evidence="11">
    <location>
        <begin position="357"/>
        <end position="382"/>
    </location>
</feature>
<reference evidence="13" key="1">
    <citation type="submission" date="2021-07" db="EMBL/GenBank/DDBJ databases">
        <title>Draft genome of Mortierella alpina, strain LL118, isolated from an aspen leaf litter sample.</title>
        <authorList>
            <person name="Yang S."/>
            <person name="Vinatzer B.A."/>
        </authorList>
    </citation>
    <scope>NUCLEOTIDE SEQUENCE</scope>
    <source>
        <strain evidence="13">LL118</strain>
    </source>
</reference>
<gene>
    <name evidence="13" type="ORF">KVV02_003716</name>
</gene>
<keyword evidence="9" id="KW-0012">Acyltransferase</keyword>
<feature type="compositionally biased region" description="Polar residues" evidence="10">
    <location>
        <begin position="253"/>
        <end position="263"/>
    </location>
</feature>
<evidence type="ECO:0000256" key="4">
    <source>
        <dbReference type="ARBA" id="ARBA00022723"/>
    </source>
</evidence>
<dbReference type="GO" id="GO:0007064">
    <property type="term" value="P:mitotic sister chromatid cohesion"/>
    <property type="evidence" value="ECO:0007669"/>
    <property type="project" value="TreeGrafter"/>
</dbReference>
<keyword evidence="6" id="KW-0862">Zinc</keyword>
<feature type="compositionally biased region" description="Basic and acidic residues" evidence="10">
    <location>
        <begin position="118"/>
        <end position="147"/>
    </location>
</feature>
<keyword evidence="3" id="KW-0808">Transferase</keyword>
<evidence type="ECO:0000256" key="5">
    <source>
        <dbReference type="ARBA" id="ARBA00022771"/>
    </source>
</evidence>
<feature type="compositionally biased region" description="Low complexity" evidence="10">
    <location>
        <begin position="65"/>
        <end position="86"/>
    </location>
</feature>
<evidence type="ECO:0000313" key="14">
    <source>
        <dbReference type="Proteomes" id="UP000717515"/>
    </source>
</evidence>
<feature type="region of interest" description="Disordered" evidence="10">
    <location>
        <begin position="551"/>
        <end position="587"/>
    </location>
</feature>
<evidence type="ECO:0000256" key="9">
    <source>
        <dbReference type="ARBA" id="ARBA00023315"/>
    </source>
</evidence>
<evidence type="ECO:0000259" key="11">
    <source>
        <dbReference type="Pfam" id="PF13878"/>
    </source>
</evidence>
<evidence type="ECO:0000256" key="2">
    <source>
        <dbReference type="ARBA" id="ARBA00005816"/>
    </source>
</evidence>
<evidence type="ECO:0000256" key="6">
    <source>
        <dbReference type="ARBA" id="ARBA00022833"/>
    </source>
</evidence>
<evidence type="ECO:0000313" key="13">
    <source>
        <dbReference type="EMBL" id="KAG9326365.1"/>
    </source>
</evidence>
<feature type="compositionally biased region" description="Polar residues" evidence="10">
    <location>
        <begin position="427"/>
        <end position="436"/>
    </location>
</feature>
<feature type="compositionally biased region" description="Polar residues" evidence="10">
    <location>
        <begin position="325"/>
        <end position="345"/>
    </location>
</feature>